<dbReference type="PROSITE" id="PS51257">
    <property type="entry name" value="PROKAR_LIPOPROTEIN"/>
    <property type="match status" value="1"/>
</dbReference>
<protein>
    <submittedName>
        <fullName evidence="2">Uncharacterized protein</fullName>
    </submittedName>
</protein>
<comment type="caution">
    <text evidence="2">The sequence shown here is derived from an EMBL/GenBank/DDBJ whole genome shotgun (WGS) entry which is preliminary data.</text>
</comment>
<evidence type="ECO:0000313" key="2">
    <source>
        <dbReference type="EMBL" id="KII64310.1"/>
    </source>
</evidence>
<dbReference type="EMBL" id="JWZT01004333">
    <property type="protein sequence ID" value="KII64310.1"/>
    <property type="molecule type" value="Genomic_DNA"/>
</dbReference>
<gene>
    <name evidence="2" type="ORF">RF11_06371</name>
</gene>
<proteinExistence type="predicted"/>
<dbReference type="Proteomes" id="UP000031668">
    <property type="component" value="Unassembled WGS sequence"/>
</dbReference>
<sequence>MCLVKSHYSITTLAYGCQCPRLTRPHPDQTTITDTPPDCKHPITTVPFYCQLSITTRPLDCQPPTTSIPYDCQQLTTARLYDFQQPITAGLPYVKPPTTARLFDSKPTLTARSPDFKQPITTKAYERQLNTTKMREDTSSMKTPYSKKTSIKSETLEPTSFVKSTFSASVNNSEIIESIQEKISEINKNITDINIKIDEKKTILFSLNETLIDLDKQLYEATRFVEKYVNDGMISDYNYMLSLEKRASIVMKRLFQSDNLTETERILTELYDNLSRYKDELIGLEEEYNDLQNNTLLKNNI</sequence>
<dbReference type="AlphaFoldDB" id="A0A0C2MIY0"/>
<keyword evidence="3" id="KW-1185">Reference proteome</keyword>
<reference evidence="2 3" key="1">
    <citation type="journal article" date="2014" name="Genome Biol. Evol.">
        <title>The genome of the myxosporean Thelohanellus kitauei shows adaptations to nutrient acquisition within its fish host.</title>
        <authorList>
            <person name="Yang Y."/>
            <person name="Xiong J."/>
            <person name="Zhou Z."/>
            <person name="Huo F."/>
            <person name="Miao W."/>
            <person name="Ran C."/>
            <person name="Liu Y."/>
            <person name="Zhang J."/>
            <person name="Feng J."/>
            <person name="Wang M."/>
            <person name="Wang M."/>
            <person name="Wang L."/>
            <person name="Yao B."/>
        </authorList>
    </citation>
    <scope>NUCLEOTIDE SEQUENCE [LARGE SCALE GENOMIC DNA]</scope>
    <source>
        <strain evidence="2">Wuqing</strain>
    </source>
</reference>
<organism evidence="2 3">
    <name type="scientific">Thelohanellus kitauei</name>
    <name type="common">Myxosporean</name>
    <dbReference type="NCBI Taxonomy" id="669202"/>
    <lineage>
        <taxon>Eukaryota</taxon>
        <taxon>Metazoa</taxon>
        <taxon>Cnidaria</taxon>
        <taxon>Myxozoa</taxon>
        <taxon>Myxosporea</taxon>
        <taxon>Bivalvulida</taxon>
        <taxon>Platysporina</taxon>
        <taxon>Myxobolidae</taxon>
        <taxon>Thelohanellus</taxon>
    </lineage>
</organism>
<accession>A0A0C2MIY0</accession>
<evidence type="ECO:0000256" key="1">
    <source>
        <dbReference type="SAM" id="Coils"/>
    </source>
</evidence>
<keyword evidence="1" id="KW-0175">Coiled coil</keyword>
<evidence type="ECO:0000313" key="3">
    <source>
        <dbReference type="Proteomes" id="UP000031668"/>
    </source>
</evidence>
<name>A0A0C2MIY0_THEKT</name>
<feature type="coiled-coil region" evidence="1">
    <location>
        <begin position="260"/>
        <end position="294"/>
    </location>
</feature>